<dbReference type="PROSITE" id="PS50109">
    <property type="entry name" value="HIS_KIN"/>
    <property type="match status" value="1"/>
</dbReference>
<organism evidence="17 18">
    <name type="scientific">Desulfocapsa sulfexigens (strain DSM 10523 / SB164P1)</name>
    <dbReference type="NCBI Taxonomy" id="1167006"/>
    <lineage>
        <taxon>Bacteria</taxon>
        <taxon>Pseudomonadati</taxon>
        <taxon>Thermodesulfobacteriota</taxon>
        <taxon>Desulfobulbia</taxon>
        <taxon>Desulfobulbales</taxon>
        <taxon>Desulfocapsaceae</taxon>
        <taxon>Desulfocapsa</taxon>
    </lineage>
</organism>
<feature type="domain" description="Histidine kinase" evidence="15">
    <location>
        <begin position="203"/>
        <end position="424"/>
    </location>
</feature>
<keyword evidence="9 17" id="KW-0418">Kinase</keyword>
<gene>
    <name evidence="17" type="ordered locus">UWK_02110</name>
</gene>
<dbReference type="InterPro" id="IPR003661">
    <property type="entry name" value="HisK_dim/P_dom"/>
</dbReference>
<dbReference type="GO" id="GO:0005886">
    <property type="term" value="C:plasma membrane"/>
    <property type="evidence" value="ECO:0007669"/>
    <property type="project" value="UniProtKB-SubCell"/>
</dbReference>
<evidence type="ECO:0000259" key="15">
    <source>
        <dbReference type="PROSITE" id="PS50109"/>
    </source>
</evidence>
<name>M1P584_DESSD</name>
<dbReference type="AlphaFoldDB" id="M1P584"/>
<dbReference type="Gene3D" id="1.10.287.130">
    <property type="match status" value="1"/>
</dbReference>
<keyword evidence="8" id="KW-0547">Nucleotide-binding</keyword>
<dbReference type="InterPro" id="IPR005467">
    <property type="entry name" value="His_kinase_dom"/>
</dbReference>
<dbReference type="GO" id="GO:0005524">
    <property type="term" value="F:ATP binding"/>
    <property type="evidence" value="ECO:0007669"/>
    <property type="project" value="UniProtKB-KW"/>
</dbReference>
<evidence type="ECO:0000256" key="5">
    <source>
        <dbReference type="ARBA" id="ARBA00022553"/>
    </source>
</evidence>
<dbReference type="PROSITE" id="PS50110">
    <property type="entry name" value="RESPONSE_REGULATORY"/>
    <property type="match status" value="2"/>
</dbReference>
<dbReference type="PANTHER" id="PTHR45339:SF1">
    <property type="entry name" value="HYBRID SIGNAL TRANSDUCTION HISTIDINE KINASE J"/>
    <property type="match status" value="1"/>
</dbReference>
<evidence type="ECO:0000256" key="13">
    <source>
        <dbReference type="ARBA" id="ARBA00023136"/>
    </source>
</evidence>
<reference evidence="18" key="1">
    <citation type="journal article" date="2013" name="Stand. Genomic Sci.">
        <title>Complete genome sequence of Desulfocapsa sulfexigens, a marine deltaproteobacterium specialized in disproportionating inorganic sulfur compounds.</title>
        <authorList>
            <person name="Finster K.W."/>
            <person name="Kjeldsen K.U."/>
            <person name="Kube M."/>
            <person name="Reinhardt R."/>
            <person name="Mussmann M."/>
            <person name="Amann R."/>
            <person name="Schreiber L."/>
        </authorList>
    </citation>
    <scope>NUCLEOTIDE SEQUENCE [LARGE SCALE GENOMIC DNA]</scope>
    <source>
        <strain evidence="18">DSM 10523 / SB164P1</strain>
    </source>
</reference>
<dbReference type="OrthoDB" id="9758705at2"/>
<dbReference type="eggNOG" id="COG4251">
    <property type="taxonomic scope" value="Bacteria"/>
</dbReference>
<evidence type="ECO:0000256" key="9">
    <source>
        <dbReference type="ARBA" id="ARBA00022777"/>
    </source>
</evidence>
<feature type="modified residue" description="4-aspartylphosphate" evidence="14">
    <location>
        <position position="644"/>
    </location>
</feature>
<evidence type="ECO:0000256" key="14">
    <source>
        <dbReference type="PROSITE-ProRule" id="PRU00169"/>
    </source>
</evidence>
<proteinExistence type="predicted"/>
<evidence type="ECO:0000256" key="10">
    <source>
        <dbReference type="ARBA" id="ARBA00022840"/>
    </source>
</evidence>
<dbReference type="InterPro" id="IPR003594">
    <property type="entry name" value="HATPase_dom"/>
</dbReference>
<dbReference type="eggNOG" id="COG0784">
    <property type="taxonomic scope" value="Bacteria"/>
</dbReference>
<dbReference type="PANTHER" id="PTHR45339">
    <property type="entry name" value="HYBRID SIGNAL TRANSDUCTION HISTIDINE KINASE J"/>
    <property type="match status" value="1"/>
</dbReference>
<dbReference type="InterPro" id="IPR036890">
    <property type="entry name" value="HATPase_C_sf"/>
</dbReference>
<dbReference type="eggNOG" id="COG0745">
    <property type="taxonomic scope" value="Bacteria"/>
</dbReference>
<accession>M1P584</accession>
<dbReference type="SMART" id="SM00387">
    <property type="entry name" value="HATPase_c"/>
    <property type="match status" value="1"/>
</dbReference>
<evidence type="ECO:0000256" key="8">
    <source>
        <dbReference type="ARBA" id="ARBA00022741"/>
    </source>
</evidence>
<keyword evidence="18" id="KW-1185">Reference proteome</keyword>
<dbReference type="FunFam" id="3.30.565.10:FF:000010">
    <property type="entry name" value="Sensor histidine kinase RcsC"/>
    <property type="match status" value="1"/>
</dbReference>
<dbReference type="SUPFAM" id="SSF47384">
    <property type="entry name" value="Homodimeric domain of signal transducing histidine kinase"/>
    <property type="match status" value="1"/>
</dbReference>
<dbReference type="SMART" id="SM00388">
    <property type="entry name" value="HisKA"/>
    <property type="match status" value="1"/>
</dbReference>
<comment type="catalytic activity">
    <reaction evidence="1">
        <text>ATP + protein L-histidine = ADP + protein N-phospho-L-histidine.</text>
        <dbReference type="EC" id="2.7.13.3"/>
    </reaction>
</comment>
<dbReference type="SMART" id="SM00448">
    <property type="entry name" value="REC"/>
    <property type="match status" value="2"/>
</dbReference>
<feature type="domain" description="Response regulatory" evidence="16">
    <location>
        <begin position="442"/>
        <end position="563"/>
    </location>
</feature>
<keyword evidence="4" id="KW-1003">Cell membrane</keyword>
<dbReference type="GO" id="GO:0000155">
    <property type="term" value="F:phosphorelay sensor kinase activity"/>
    <property type="evidence" value="ECO:0007669"/>
    <property type="project" value="InterPro"/>
</dbReference>
<comment type="subcellular location">
    <subcellularLocation>
        <location evidence="2">Cell membrane</location>
        <topology evidence="2">Multi-pass membrane protein</topology>
    </subcellularLocation>
</comment>
<dbReference type="CDD" id="cd16922">
    <property type="entry name" value="HATPase_EvgS-ArcB-TorS-like"/>
    <property type="match status" value="1"/>
</dbReference>
<evidence type="ECO:0000256" key="2">
    <source>
        <dbReference type="ARBA" id="ARBA00004651"/>
    </source>
</evidence>
<protein>
    <recommendedName>
        <fullName evidence="3">histidine kinase</fullName>
        <ecNumber evidence="3">2.7.13.3</ecNumber>
    </recommendedName>
</protein>
<dbReference type="RefSeq" id="WP_015404343.1">
    <property type="nucleotide sequence ID" value="NC_020304.1"/>
</dbReference>
<dbReference type="EC" id="2.7.13.3" evidence="3"/>
<evidence type="ECO:0000259" key="16">
    <source>
        <dbReference type="PROSITE" id="PS50110"/>
    </source>
</evidence>
<dbReference type="InterPro" id="IPR001789">
    <property type="entry name" value="Sig_transdc_resp-reg_receiver"/>
</dbReference>
<dbReference type="Gene3D" id="3.40.50.2300">
    <property type="match status" value="2"/>
</dbReference>
<dbReference type="Pfam" id="PF02518">
    <property type="entry name" value="HATPase_c"/>
    <property type="match status" value="1"/>
</dbReference>
<evidence type="ECO:0000313" key="18">
    <source>
        <dbReference type="Proteomes" id="UP000011721"/>
    </source>
</evidence>
<dbReference type="FunFam" id="1.10.287.130:FF:000003">
    <property type="entry name" value="Histidine kinase"/>
    <property type="match status" value="1"/>
</dbReference>
<evidence type="ECO:0000256" key="11">
    <source>
        <dbReference type="ARBA" id="ARBA00022989"/>
    </source>
</evidence>
<keyword evidence="13" id="KW-0472">Membrane</keyword>
<evidence type="ECO:0000256" key="1">
    <source>
        <dbReference type="ARBA" id="ARBA00000085"/>
    </source>
</evidence>
<sequence length="714" mass="79766">MTDNFSIFDTVSSYEKEINELLHLLFISVPNCFAICIDNKGQTHSKKSGSAPDTSISEKLQKLLQENREEYAVVSTEDNNWSAIALPEIKATLYFTCPTHTDDTCIDNIQFCCRLFGGHQKTVAAQKKLEIQKKQFDRKFSVLEAKYQATLEDNEKSYRIIQEQQENYSKTLQTEIELQTKELRKAKVAAESASVAKSEFLASMSHEIRTPMNGVIGFTEMLLQTELDEEQRDSAETIKRSGEALLGLINDILDFSKVEAGQMSLEYIDFDPEITAHDVCELVRPRVSGKPIEVLCKIDDNLPANVCGDPGRFRQVLLNLLGNSAKFTEKGELELTINVEEEDDKNIKLHALIRDTGIGIDSSKCESIFEAFKQEDGTTTRKYGGTGLGLSICRKIASLMDGRVWVESTKGKGSTFHFTAMMRKSSISRAKTLKQLDLEGTRMLIVDDNAANNEILVHLLNNAGIKTTALLDETQTMATLKEAEECGAPFDLAIIDLQMPTITGFELARIIRESNLKSRDIPFLAYTSSTEKIAKKCKDAGFTAFLNKPARRAILLRTLSRTLGTGGDEIDPAAEKKLVTQYSVREEIKQSIRILLVEDNLVNQKLASMILTKAGYNVEVAANGKIAVDMFSSTPDLFDTILMDVQMPEMDGYEATRQIRKLGYTSIPILAMTANAMKGDRELCLEAGMNDYITKPIKRDIVFNMLDKWLNSPS</sequence>
<evidence type="ECO:0000313" key="17">
    <source>
        <dbReference type="EMBL" id="AGF78653.1"/>
    </source>
</evidence>
<dbReference type="InterPro" id="IPR036097">
    <property type="entry name" value="HisK_dim/P_sf"/>
</dbReference>
<dbReference type="InterPro" id="IPR004358">
    <property type="entry name" value="Sig_transdc_His_kin-like_C"/>
</dbReference>
<evidence type="ECO:0000256" key="12">
    <source>
        <dbReference type="ARBA" id="ARBA00023012"/>
    </source>
</evidence>
<dbReference type="InterPro" id="IPR011006">
    <property type="entry name" value="CheY-like_superfamily"/>
</dbReference>
<dbReference type="STRING" id="1167006.UWK_02110"/>
<keyword evidence="11" id="KW-1133">Transmembrane helix</keyword>
<dbReference type="Proteomes" id="UP000011721">
    <property type="component" value="Chromosome"/>
</dbReference>
<feature type="domain" description="Response regulatory" evidence="16">
    <location>
        <begin position="593"/>
        <end position="710"/>
    </location>
</feature>
<dbReference type="SUPFAM" id="SSF55874">
    <property type="entry name" value="ATPase domain of HSP90 chaperone/DNA topoisomerase II/histidine kinase"/>
    <property type="match status" value="1"/>
</dbReference>
<dbReference type="CDD" id="cd17546">
    <property type="entry name" value="REC_hyHK_CKI1_RcsC-like"/>
    <property type="match status" value="2"/>
</dbReference>
<dbReference type="PATRIC" id="fig|1167006.5.peg.2296"/>
<evidence type="ECO:0000256" key="6">
    <source>
        <dbReference type="ARBA" id="ARBA00022679"/>
    </source>
</evidence>
<dbReference type="Pfam" id="PF00072">
    <property type="entry name" value="Response_reg"/>
    <property type="match status" value="2"/>
</dbReference>
<keyword evidence="7" id="KW-0812">Transmembrane</keyword>
<dbReference type="Gene3D" id="3.30.565.10">
    <property type="entry name" value="Histidine kinase-like ATPase, C-terminal domain"/>
    <property type="match status" value="1"/>
</dbReference>
<evidence type="ECO:0000256" key="4">
    <source>
        <dbReference type="ARBA" id="ARBA00022475"/>
    </source>
</evidence>
<evidence type="ECO:0000256" key="7">
    <source>
        <dbReference type="ARBA" id="ARBA00022692"/>
    </source>
</evidence>
<dbReference type="SUPFAM" id="SSF52172">
    <property type="entry name" value="CheY-like"/>
    <property type="match status" value="2"/>
</dbReference>
<dbReference type="PRINTS" id="PR00344">
    <property type="entry name" value="BCTRLSENSOR"/>
</dbReference>
<evidence type="ECO:0000256" key="3">
    <source>
        <dbReference type="ARBA" id="ARBA00012438"/>
    </source>
</evidence>
<feature type="modified residue" description="4-aspartylphosphate" evidence="14">
    <location>
        <position position="496"/>
    </location>
</feature>
<dbReference type="KEGG" id="dsf:UWK_02110"/>
<dbReference type="EMBL" id="CP003985">
    <property type="protein sequence ID" value="AGF78653.1"/>
    <property type="molecule type" value="Genomic_DNA"/>
</dbReference>
<keyword evidence="6" id="KW-0808">Transferase</keyword>
<dbReference type="CDD" id="cd00082">
    <property type="entry name" value="HisKA"/>
    <property type="match status" value="1"/>
</dbReference>
<keyword evidence="10" id="KW-0067">ATP-binding</keyword>
<keyword evidence="5 14" id="KW-0597">Phosphoprotein</keyword>
<dbReference type="Pfam" id="PF00512">
    <property type="entry name" value="HisKA"/>
    <property type="match status" value="1"/>
</dbReference>
<dbReference type="HOGENOM" id="CLU_000445_104_15_7"/>
<keyword evidence="12" id="KW-0902">Two-component regulatory system</keyword>